<feature type="region of interest" description="Disordered" evidence="1">
    <location>
        <begin position="13"/>
        <end position="38"/>
    </location>
</feature>
<keyword evidence="3" id="KW-1185">Reference proteome</keyword>
<accession>A0AAV1Y9G3</accession>
<dbReference type="EMBL" id="CAXHTB010000022">
    <property type="protein sequence ID" value="CAL0329956.1"/>
    <property type="molecule type" value="Genomic_DNA"/>
</dbReference>
<reference evidence="2 3" key="1">
    <citation type="submission" date="2024-03" db="EMBL/GenBank/DDBJ databases">
        <authorList>
            <person name="Martinez-Hernandez J."/>
        </authorList>
    </citation>
    <scope>NUCLEOTIDE SEQUENCE [LARGE SCALE GENOMIC DNA]</scope>
</reference>
<evidence type="ECO:0000313" key="3">
    <source>
        <dbReference type="Proteomes" id="UP001497480"/>
    </source>
</evidence>
<comment type="caution">
    <text evidence="2">The sequence shown here is derived from an EMBL/GenBank/DDBJ whole genome shotgun (WGS) entry which is preliminary data.</text>
</comment>
<gene>
    <name evidence="2" type="ORF">LLUT_LOCUS31016</name>
</gene>
<evidence type="ECO:0000256" key="1">
    <source>
        <dbReference type="SAM" id="MobiDB-lite"/>
    </source>
</evidence>
<organism evidence="2 3">
    <name type="scientific">Lupinus luteus</name>
    <name type="common">European yellow lupine</name>
    <dbReference type="NCBI Taxonomy" id="3873"/>
    <lineage>
        <taxon>Eukaryota</taxon>
        <taxon>Viridiplantae</taxon>
        <taxon>Streptophyta</taxon>
        <taxon>Embryophyta</taxon>
        <taxon>Tracheophyta</taxon>
        <taxon>Spermatophyta</taxon>
        <taxon>Magnoliopsida</taxon>
        <taxon>eudicotyledons</taxon>
        <taxon>Gunneridae</taxon>
        <taxon>Pentapetalae</taxon>
        <taxon>rosids</taxon>
        <taxon>fabids</taxon>
        <taxon>Fabales</taxon>
        <taxon>Fabaceae</taxon>
        <taxon>Papilionoideae</taxon>
        <taxon>50 kb inversion clade</taxon>
        <taxon>genistoids sensu lato</taxon>
        <taxon>core genistoids</taxon>
        <taxon>Genisteae</taxon>
        <taxon>Lupinus</taxon>
    </lineage>
</organism>
<name>A0AAV1Y9G3_LUPLU</name>
<dbReference type="Proteomes" id="UP001497480">
    <property type="component" value="Unassembled WGS sequence"/>
</dbReference>
<sequence length="202" mass="21770">MIVVRVIKSCGDSEHVSHSGGKEANLPVGGPHTKPSEVHGDWLVVTRRKRNSKTVKNGQNKALQSSVNQGSRFNALDSISNEPLIANHGLRGEIVPQRLPRGTGFNAKSEKKRQRMDEVSKTVSTVTAALNAINVSNSNSLHLANMEKGHVPAPGPIIVLSLTSVSEHVDVGSNNFMEEEAINMVEANDRNHGRHDGNATLP</sequence>
<dbReference type="AlphaFoldDB" id="A0AAV1Y9G3"/>
<proteinExistence type="predicted"/>
<evidence type="ECO:0000313" key="2">
    <source>
        <dbReference type="EMBL" id="CAL0329956.1"/>
    </source>
</evidence>
<protein>
    <submittedName>
        <fullName evidence="2">Uncharacterized protein</fullName>
    </submittedName>
</protein>